<feature type="compositionally biased region" description="Basic and acidic residues" evidence="1">
    <location>
        <begin position="293"/>
        <end position="345"/>
    </location>
</feature>
<dbReference type="Pfam" id="PF03184">
    <property type="entry name" value="DDE_1"/>
    <property type="match status" value="1"/>
</dbReference>
<evidence type="ECO:0000259" key="2">
    <source>
        <dbReference type="Pfam" id="PF03184"/>
    </source>
</evidence>
<dbReference type="SUPFAM" id="SSF57903">
    <property type="entry name" value="FYVE/PHD zinc finger"/>
    <property type="match status" value="1"/>
</dbReference>
<dbReference type="AlphaFoldDB" id="A0A1X7V8S7"/>
<dbReference type="Gene3D" id="3.30.40.10">
    <property type="entry name" value="Zinc/RING finger domain, C3HC4 (zinc finger)"/>
    <property type="match status" value="1"/>
</dbReference>
<dbReference type="InterPro" id="IPR011011">
    <property type="entry name" value="Znf_FYVE_PHD"/>
</dbReference>
<name>A0A1X7V8S7_AMPQE</name>
<evidence type="ECO:0000256" key="1">
    <source>
        <dbReference type="SAM" id="MobiDB-lite"/>
    </source>
</evidence>
<dbReference type="InParanoid" id="A0A1X7V8S7"/>
<evidence type="ECO:0000313" key="3">
    <source>
        <dbReference type="EnsemblMetazoa" id="Aqu2.1.36393_001"/>
    </source>
</evidence>
<feature type="domain" description="DDE-1" evidence="2">
    <location>
        <begin position="2"/>
        <end position="114"/>
    </location>
</feature>
<feature type="region of interest" description="Disordered" evidence="1">
    <location>
        <begin position="293"/>
        <end position="351"/>
    </location>
</feature>
<dbReference type="GO" id="GO:0003677">
    <property type="term" value="F:DNA binding"/>
    <property type="evidence" value="ECO:0007669"/>
    <property type="project" value="TreeGrafter"/>
</dbReference>
<dbReference type="STRING" id="400682.A0A1X7V8S7"/>
<dbReference type="PANTHER" id="PTHR19303:SF57">
    <property type="entry name" value="HTH CENPB-TYPE DOMAIN-CONTAINING PROTEIN"/>
    <property type="match status" value="1"/>
</dbReference>
<dbReference type="InterPro" id="IPR013083">
    <property type="entry name" value="Znf_RING/FYVE/PHD"/>
</dbReference>
<organism evidence="3">
    <name type="scientific">Amphimedon queenslandica</name>
    <name type="common">Sponge</name>
    <dbReference type="NCBI Taxonomy" id="400682"/>
    <lineage>
        <taxon>Eukaryota</taxon>
        <taxon>Metazoa</taxon>
        <taxon>Porifera</taxon>
        <taxon>Demospongiae</taxon>
        <taxon>Heteroscleromorpha</taxon>
        <taxon>Haplosclerida</taxon>
        <taxon>Niphatidae</taxon>
        <taxon>Amphimedon</taxon>
    </lineage>
</organism>
<dbReference type="EnsemblMetazoa" id="Aqu2.1.36393_001">
    <property type="protein sequence ID" value="Aqu2.1.36393_001"/>
    <property type="gene ID" value="Aqu2.1.36393"/>
</dbReference>
<dbReference type="InterPro" id="IPR050863">
    <property type="entry name" value="CenT-Element_Derived"/>
</dbReference>
<dbReference type="GO" id="GO:0005634">
    <property type="term" value="C:nucleus"/>
    <property type="evidence" value="ECO:0007669"/>
    <property type="project" value="TreeGrafter"/>
</dbReference>
<dbReference type="PANTHER" id="PTHR19303">
    <property type="entry name" value="TRANSPOSON"/>
    <property type="match status" value="1"/>
</dbReference>
<protein>
    <recommendedName>
        <fullName evidence="2">DDE-1 domain-containing protein</fullName>
    </recommendedName>
</protein>
<dbReference type="OrthoDB" id="6277218at2759"/>
<dbReference type="InterPro" id="IPR004875">
    <property type="entry name" value="DDE_SF_endonuclease_dom"/>
</dbReference>
<reference evidence="3" key="1">
    <citation type="submission" date="2017-05" db="UniProtKB">
        <authorList>
            <consortium name="EnsemblMetazoa"/>
        </authorList>
    </citation>
    <scope>IDENTIFICATION</scope>
</reference>
<sequence length="391" mass="45740">MYGLNESGWMDSEIFLNWFTCHFLAHAPAARPLLLLLDGHATHYNPEFIRIAAHEGVIVFCLPPHTTHLLQPLDKGVFGPLKTYWNEECQKFCSRNPGKVISQYDFMPIFNKAWCKAMTIPNVLSAFRTTGIHPFNRDTIIDDATAPLDSGPQSLAQETGLAFIPFYTPNHSRAVKRSEHLRADDDDQDPDIDSNESVLFTEEENVRYMRRLEEGYDITTDSRYNLWLKIKCSEKFDKEVKEIPANLLLGEAVKSQSIVKKFLPKVPEIKKGHSYEKRSARVLTSVENRKEIEEKERMKQEKLDEKEARKKERELRQMRRKEEIERKEKEKKEKKEERERQEAQKHKSKAIYKSSCEKEECTHKYARKWVECANCNLWYHCICQGVSVKVV</sequence>
<proteinExistence type="predicted"/>
<accession>A0A1X7V8S7</accession>